<name>A0A2X1XRJ3_PHODM</name>
<dbReference type="Proteomes" id="UP000251647">
    <property type="component" value="Unassembled WGS sequence"/>
</dbReference>
<reference evidence="1 2" key="1">
    <citation type="submission" date="2018-06" db="EMBL/GenBank/DDBJ databases">
        <authorList>
            <consortium name="Pathogen Informatics"/>
            <person name="Doyle S."/>
        </authorList>
    </citation>
    <scope>NUCLEOTIDE SEQUENCE [LARGE SCALE GENOMIC DNA]</scope>
    <source>
        <strain evidence="1 2">NCTC11647</strain>
    </source>
</reference>
<dbReference type="AlphaFoldDB" id="A0A2X1XRJ3"/>
<dbReference type="RefSeq" id="WP_036766096.1">
    <property type="nucleotide sequence ID" value="NZ_PYOG01000029.1"/>
</dbReference>
<organism evidence="1 2">
    <name type="scientific">Photobacterium damselae</name>
    <dbReference type="NCBI Taxonomy" id="38293"/>
    <lineage>
        <taxon>Bacteria</taxon>
        <taxon>Pseudomonadati</taxon>
        <taxon>Pseudomonadota</taxon>
        <taxon>Gammaproteobacteria</taxon>
        <taxon>Vibrionales</taxon>
        <taxon>Vibrionaceae</taxon>
        <taxon>Photobacterium</taxon>
    </lineage>
</organism>
<gene>
    <name evidence="1" type="ORF">NCTC11647_03927</name>
</gene>
<sequence length="78" mass="8748">MDNLFVEDGDVTTNHTYYVQTPISLSCTKGKYLNEVRINLPEPLDMTASLVSQIEKAPRTKSFYGNCKKIIHIEAAGK</sequence>
<proteinExistence type="predicted"/>
<protein>
    <submittedName>
        <fullName evidence="1">Uncharacterized protein</fullName>
    </submittedName>
</protein>
<evidence type="ECO:0000313" key="1">
    <source>
        <dbReference type="EMBL" id="SPY45143.1"/>
    </source>
</evidence>
<accession>A0A2X1XRJ3</accession>
<evidence type="ECO:0000313" key="2">
    <source>
        <dbReference type="Proteomes" id="UP000251647"/>
    </source>
</evidence>
<dbReference type="EMBL" id="UATL01000006">
    <property type="protein sequence ID" value="SPY45143.1"/>
    <property type="molecule type" value="Genomic_DNA"/>
</dbReference>